<evidence type="ECO:0000313" key="2">
    <source>
        <dbReference type="Proteomes" id="UP001277972"/>
    </source>
</evidence>
<dbReference type="EC" id="3.4.21.-" evidence="1"/>
<protein>
    <submittedName>
        <fullName evidence="1">Rhomboid family intramembrane serine protease</fullName>
        <ecNumber evidence="1">3.4.21.-</ecNumber>
    </submittedName>
</protein>
<organism evidence="1 2">
    <name type="scientific">Gracilibacillus pellucidus</name>
    <dbReference type="NCBI Taxonomy" id="3095368"/>
    <lineage>
        <taxon>Bacteria</taxon>
        <taxon>Bacillati</taxon>
        <taxon>Bacillota</taxon>
        <taxon>Bacilli</taxon>
        <taxon>Bacillales</taxon>
        <taxon>Bacillaceae</taxon>
        <taxon>Gracilibacillus</taxon>
    </lineage>
</organism>
<accession>A0ACC6M5R6</accession>
<comment type="caution">
    <text evidence="1">The sequence shown here is derived from an EMBL/GenBank/DDBJ whole genome shotgun (WGS) entry which is preliminary data.</text>
</comment>
<dbReference type="Proteomes" id="UP001277972">
    <property type="component" value="Unassembled WGS sequence"/>
</dbReference>
<keyword evidence="1" id="KW-0378">Hydrolase</keyword>
<gene>
    <name evidence="1" type="ORF">SH601_10015</name>
</gene>
<proteinExistence type="predicted"/>
<dbReference type="EMBL" id="JAWZSR010000005">
    <property type="protein sequence ID" value="MDX8046314.1"/>
    <property type="molecule type" value="Genomic_DNA"/>
</dbReference>
<keyword evidence="2" id="KW-1185">Reference proteome</keyword>
<sequence>MFFRTERFRDFLQFYPVVSVIIALQILIWLLGFVPSIGNSIYIMGAGVNGLISQGEYWRLVTPIFLHGGFTHVLFNSFSLVLFAPALEQMLGKWKFISLYLMSGIAANILTYIVEPNPYYIHVGASGAIYGLFGIYIFMVFFEKKLIDSQDARVVLIITIIGLILTFIRPNINIAGHVFGFIAGFALGPILLNNAQAFSPWKNKRRVKHDDEIGFDPNRWNKKRFRSKPNPYVKKILFGVLIALVILGVISRLF</sequence>
<reference evidence="1" key="1">
    <citation type="submission" date="2023-11" db="EMBL/GenBank/DDBJ databases">
        <title>Gracilibacillus pellucida a moderately halophilic bacterium isolated from saline soil in Xinjiang province.</title>
        <authorList>
            <person name="Zhang Z."/>
            <person name="Tan F."/>
            <person name="Wang Y."/>
            <person name="Xia M."/>
        </authorList>
    </citation>
    <scope>NUCLEOTIDE SEQUENCE</scope>
    <source>
        <strain evidence="1">S3-1-1</strain>
    </source>
</reference>
<name>A0ACC6M5R6_9BACI</name>
<keyword evidence="1" id="KW-0645">Protease</keyword>
<evidence type="ECO:0000313" key="1">
    <source>
        <dbReference type="EMBL" id="MDX8046314.1"/>
    </source>
</evidence>